<reference evidence="3" key="1">
    <citation type="submission" date="2023-03" db="EMBL/GenBank/DDBJ databases">
        <authorList>
            <person name="Cleenwerck I."/>
        </authorList>
    </citation>
    <scope>NUCLEOTIDE SEQUENCE</scope>
    <source>
        <strain evidence="3">LMG 32879</strain>
    </source>
</reference>
<name>A0AA35UKX4_9PROT</name>
<dbReference type="EMBL" id="CATKSH010000001">
    <property type="protein sequence ID" value="CAI9119317.1"/>
    <property type="molecule type" value="Genomic_DNA"/>
</dbReference>
<dbReference type="InterPro" id="IPR006680">
    <property type="entry name" value="Amidohydro-rel"/>
</dbReference>
<dbReference type="InterPro" id="IPR051781">
    <property type="entry name" value="Metallo-dep_Hydrolase"/>
</dbReference>
<protein>
    <submittedName>
        <fullName evidence="3">Amidohydrolase family protein</fullName>
    </submittedName>
</protein>
<keyword evidence="1" id="KW-0732">Signal</keyword>
<dbReference type="Gene3D" id="3.40.50.10910">
    <property type="entry name" value="Amidohydrolase"/>
    <property type="match status" value="1"/>
</dbReference>
<feature type="signal peptide" evidence="1">
    <location>
        <begin position="1"/>
        <end position="31"/>
    </location>
</feature>
<accession>A0AA35UKX4</accession>
<dbReference type="Pfam" id="PF01979">
    <property type="entry name" value="Amidohydro_1"/>
    <property type="match status" value="1"/>
</dbReference>
<organism evidence="3 4">
    <name type="scientific">Brytella acorum</name>
    <dbReference type="NCBI Taxonomy" id="2959299"/>
    <lineage>
        <taxon>Bacteria</taxon>
        <taxon>Pseudomonadati</taxon>
        <taxon>Pseudomonadota</taxon>
        <taxon>Alphaproteobacteria</taxon>
        <taxon>Acetobacterales</taxon>
        <taxon>Acetobacteraceae</taxon>
        <taxon>Brytella</taxon>
    </lineage>
</organism>
<feature type="domain" description="Amidohydrolase-related" evidence="2">
    <location>
        <begin position="84"/>
        <end position="445"/>
    </location>
</feature>
<dbReference type="SUPFAM" id="SSF51556">
    <property type="entry name" value="Metallo-dependent hydrolases"/>
    <property type="match status" value="1"/>
</dbReference>
<evidence type="ECO:0000313" key="4">
    <source>
        <dbReference type="Proteomes" id="UP001176960"/>
    </source>
</evidence>
<evidence type="ECO:0000313" key="3">
    <source>
        <dbReference type="EMBL" id="CAI9119317.1"/>
    </source>
</evidence>
<comment type="caution">
    <text evidence="3">The sequence shown here is derived from an EMBL/GenBank/DDBJ whole genome shotgun (WGS) entry which is preliminary data.</text>
</comment>
<proteinExistence type="predicted"/>
<dbReference type="RefSeq" id="WP_289842364.1">
    <property type="nucleotide sequence ID" value="NZ_CATKSH010000001.1"/>
</dbReference>
<dbReference type="GO" id="GO:0016810">
    <property type="term" value="F:hydrolase activity, acting on carbon-nitrogen (but not peptide) bonds"/>
    <property type="evidence" value="ECO:0007669"/>
    <property type="project" value="InterPro"/>
</dbReference>
<sequence length="460" mass="49207">MKKRTVRLSRPSSCLLGGVLVFASGFSVAEAAPIALTHVRVIDGRGAAPVEDATIIMDQGHILAFGRDVSVPAGATIRDLSGDTVLPGLISDHSHVGQVGGAKSGPENYTRETITAELAQFRRYGVTTVTALGNNGPLFDTLRIEAHEGRLPADLFGVDQGIGVPRGAPPVKVAADQLFRPSTVEEARADVDRMADEHTDLVKIWVDDFDGTLKVKMDPAIIRAVVDESHRRGLRVAAHIHDLEDAEHVVEAGVDIVAHGVRDKPVPPAFVQALHDRHIWYIATLELDESTTAWADRAPWTLTPFAQAGLSPALKAEFADPKWRAENRTGRKAQDARRSLAMNLRNLKTLYDAGVRIGFGTDSGATPLRIPGLAEHRELALSVQAGLTPLDAIHIATGNAAALLDLHDRGVIAPGRRADLLVVRGNPLRDITAVDDVVETWENGDAVSGPLVAAAEKGTN</sequence>
<dbReference type="Gene3D" id="1.20.58.520">
    <property type="entry name" value="Amidohydrolase"/>
    <property type="match status" value="1"/>
</dbReference>
<evidence type="ECO:0000256" key="1">
    <source>
        <dbReference type="SAM" id="SignalP"/>
    </source>
</evidence>
<dbReference type="Gene3D" id="3.30.110.90">
    <property type="entry name" value="Amidohydrolase"/>
    <property type="match status" value="1"/>
</dbReference>
<dbReference type="AlphaFoldDB" id="A0AA35UKX4"/>
<feature type="chain" id="PRO_5041324937" evidence="1">
    <location>
        <begin position="32"/>
        <end position="460"/>
    </location>
</feature>
<dbReference type="InterPro" id="IPR011059">
    <property type="entry name" value="Metal-dep_hydrolase_composite"/>
</dbReference>
<dbReference type="InterPro" id="IPR032466">
    <property type="entry name" value="Metal_Hydrolase"/>
</dbReference>
<evidence type="ECO:0000259" key="2">
    <source>
        <dbReference type="Pfam" id="PF01979"/>
    </source>
</evidence>
<dbReference type="PANTHER" id="PTHR43135:SF3">
    <property type="entry name" value="ALPHA-D-RIBOSE 1-METHYLPHOSPHONATE 5-TRIPHOSPHATE DIPHOSPHATASE"/>
    <property type="match status" value="1"/>
</dbReference>
<dbReference type="Proteomes" id="UP001176960">
    <property type="component" value="Unassembled WGS sequence"/>
</dbReference>
<dbReference type="PANTHER" id="PTHR43135">
    <property type="entry name" value="ALPHA-D-RIBOSE 1-METHYLPHOSPHONATE 5-TRIPHOSPHATE DIPHOSPHATASE"/>
    <property type="match status" value="1"/>
</dbReference>
<gene>
    <name evidence="3" type="ORF">LMG32879_000130</name>
</gene>
<dbReference type="Gene3D" id="2.30.40.10">
    <property type="entry name" value="Urease, subunit C, domain 1"/>
    <property type="match status" value="1"/>
</dbReference>
<keyword evidence="4" id="KW-1185">Reference proteome</keyword>
<dbReference type="SUPFAM" id="SSF51338">
    <property type="entry name" value="Composite domain of metallo-dependent hydrolases"/>
    <property type="match status" value="1"/>
</dbReference>